<dbReference type="InterPro" id="IPR051430">
    <property type="entry name" value="Fungal_TF_Env_Response"/>
</dbReference>
<keyword evidence="1" id="KW-0479">Metal-binding</keyword>
<dbReference type="GO" id="GO:0001228">
    <property type="term" value="F:DNA-binding transcription activator activity, RNA polymerase II-specific"/>
    <property type="evidence" value="ECO:0007669"/>
    <property type="project" value="TreeGrafter"/>
</dbReference>
<dbReference type="GO" id="GO:0000978">
    <property type="term" value="F:RNA polymerase II cis-regulatory region sequence-specific DNA binding"/>
    <property type="evidence" value="ECO:0007669"/>
    <property type="project" value="TreeGrafter"/>
</dbReference>
<dbReference type="CDD" id="cd12148">
    <property type="entry name" value="fungal_TF_MHR"/>
    <property type="match status" value="1"/>
</dbReference>
<evidence type="ECO:0000256" key="2">
    <source>
        <dbReference type="ARBA" id="ARBA00022833"/>
    </source>
</evidence>
<organism evidence="9 10">
    <name type="scientific">Lachnellula suecica</name>
    <dbReference type="NCBI Taxonomy" id="602035"/>
    <lineage>
        <taxon>Eukaryota</taxon>
        <taxon>Fungi</taxon>
        <taxon>Dikarya</taxon>
        <taxon>Ascomycota</taxon>
        <taxon>Pezizomycotina</taxon>
        <taxon>Leotiomycetes</taxon>
        <taxon>Helotiales</taxon>
        <taxon>Lachnaceae</taxon>
        <taxon>Lachnellula</taxon>
    </lineage>
</organism>
<keyword evidence="10" id="KW-1185">Reference proteome</keyword>
<evidence type="ECO:0000256" key="3">
    <source>
        <dbReference type="ARBA" id="ARBA00023015"/>
    </source>
</evidence>
<evidence type="ECO:0000259" key="8">
    <source>
        <dbReference type="SMART" id="SM00906"/>
    </source>
</evidence>
<dbReference type="GO" id="GO:0006351">
    <property type="term" value="P:DNA-templated transcription"/>
    <property type="evidence" value="ECO:0007669"/>
    <property type="project" value="InterPro"/>
</dbReference>
<evidence type="ECO:0000256" key="1">
    <source>
        <dbReference type="ARBA" id="ARBA00022723"/>
    </source>
</evidence>
<evidence type="ECO:0000256" key="5">
    <source>
        <dbReference type="ARBA" id="ARBA00023163"/>
    </source>
</evidence>
<evidence type="ECO:0000313" key="10">
    <source>
        <dbReference type="Proteomes" id="UP000469558"/>
    </source>
</evidence>
<accession>A0A8T9CG69</accession>
<dbReference type="AlphaFoldDB" id="A0A8T9CG69"/>
<keyword evidence="4" id="KW-0238">DNA-binding</keyword>
<reference evidence="9 10" key="1">
    <citation type="submission" date="2018-05" db="EMBL/GenBank/DDBJ databases">
        <title>Genome sequencing and assembly of the regulated plant pathogen Lachnellula willkommii and related sister species for the development of diagnostic species identification markers.</title>
        <authorList>
            <person name="Giroux E."/>
            <person name="Bilodeau G."/>
        </authorList>
    </citation>
    <scope>NUCLEOTIDE SEQUENCE [LARGE SCALE GENOMIC DNA]</scope>
    <source>
        <strain evidence="9 10">CBS 268.59</strain>
    </source>
</reference>
<feature type="domain" description="Xylanolytic transcriptional activator regulatory" evidence="8">
    <location>
        <begin position="230"/>
        <end position="304"/>
    </location>
</feature>
<dbReference type="OrthoDB" id="4337792at2759"/>
<evidence type="ECO:0000256" key="7">
    <source>
        <dbReference type="SAM" id="MobiDB-lite"/>
    </source>
</evidence>
<feature type="region of interest" description="Disordered" evidence="7">
    <location>
        <begin position="578"/>
        <end position="602"/>
    </location>
</feature>
<keyword evidence="5" id="KW-0804">Transcription</keyword>
<evidence type="ECO:0000256" key="6">
    <source>
        <dbReference type="ARBA" id="ARBA00023242"/>
    </source>
</evidence>
<comment type="caution">
    <text evidence="9">The sequence shown here is derived from an EMBL/GenBank/DDBJ whole genome shotgun (WGS) entry which is preliminary data.</text>
</comment>
<name>A0A8T9CG69_9HELO</name>
<dbReference type="GO" id="GO:0005634">
    <property type="term" value="C:nucleus"/>
    <property type="evidence" value="ECO:0007669"/>
    <property type="project" value="TreeGrafter"/>
</dbReference>
<sequence>MNDAPTAEATVPGTPTSSISSNYRGNQQDQNIVQTLVDRVQKLEGLLSATSVTDQINSTGPGGKSDFKVDNKQASDEVNSLIDQCKVIARTVKATNAPQSPSWMFDLKETMPSRELSDELVRLYLRTYESTCRIVHIPSFWKEYDQYWSSPNSANQGSLFKILLAMALGICFYQGSEQRELRNKAQQWVYAAQSWLAMPNEKSRLNVSGLQIQCLLLMSRSMYNIGGDMVWISAGSIMRAAISMGFHRDPKYYPRIPILQGEVRRRLWASIMEINLTMSLDAGMSPLISFDDYDTEPPLNVNDEELNDSTTDLPIPKPNNVFTQTSIQLAVVRSFRVRLEVITAINDFRYELSYEDMIGLSTQLLRMYKENHKLVCEASQNSTSGQLQPTPLHCKLLDLTTQRYLMVLHRPFAMKARTDPKFYYSRKIYLDTAISVLTHPDPKVAASPIPDETELQDDYHRLRVLSGGFLKEIIIHAAIVVYLELIVPLEEDPDMTFTQQLKPSREPYRRLLKETIEINRQRLALGGETNVKGHLFMSAALGHVDAIEAGRPSEEGILEAARKSAQECYEALRARLPSTPNMNTLDQPEFDPAGGSNSDGTTLDMQGNDVDYTMADWGMDFENIPDSWMYSGWDEEIPGVRTTLG</sequence>
<proteinExistence type="predicted"/>
<dbReference type="InterPro" id="IPR007219">
    <property type="entry name" value="XnlR_reg_dom"/>
</dbReference>
<keyword evidence="6" id="KW-0539">Nucleus</keyword>
<dbReference type="EMBL" id="QGMK01000104">
    <property type="protein sequence ID" value="TVY84206.1"/>
    <property type="molecule type" value="Genomic_DNA"/>
</dbReference>
<feature type="compositionally biased region" description="Polar residues" evidence="7">
    <location>
        <begin position="13"/>
        <end position="26"/>
    </location>
</feature>
<dbReference type="PANTHER" id="PTHR31944:SF131">
    <property type="entry name" value="HEME-RESPONSIVE ZINC FINGER TRANSCRIPTION FACTOR HAP1"/>
    <property type="match status" value="1"/>
</dbReference>
<keyword evidence="3" id="KW-0805">Transcription regulation</keyword>
<dbReference type="Pfam" id="PF04082">
    <property type="entry name" value="Fungal_trans"/>
    <property type="match status" value="1"/>
</dbReference>
<feature type="region of interest" description="Disordered" evidence="7">
    <location>
        <begin position="1"/>
        <end position="26"/>
    </location>
</feature>
<dbReference type="SMART" id="SM00906">
    <property type="entry name" value="Fungal_trans"/>
    <property type="match status" value="1"/>
</dbReference>
<dbReference type="PANTHER" id="PTHR31944">
    <property type="entry name" value="HEME-RESPONSIVE ZINC FINGER TRANSCRIPTION FACTOR HAP1"/>
    <property type="match status" value="1"/>
</dbReference>
<dbReference type="GO" id="GO:0008270">
    <property type="term" value="F:zinc ion binding"/>
    <property type="evidence" value="ECO:0007669"/>
    <property type="project" value="InterPro"/>
</dbReference>
<evidence type="ECO:0000256" key="4">
    <source>
        <dbReference type="ARBA" id="ARBA00023125"/>
    </source>
</evidence>
<gene>
    <name evidence="9" type="primary">lepB_1</name>
    <name evidence="9" type="ORF">LSUE1_G001096</name>
</gene>
<protein>
    <submittedName>
        <fullName evidence="9">Transcription factor lepE</fullName>
    </submittedName>
</protein>
<dbReference type="Proteomes" id="UP000469558">
    <property type="component" value="Unassembled WGS sequence"/>
</dbReference>
<keyword evidence="2" id="KW-0862">Zinc</keyword>
<evidence type="ECO:0000313" key="9">
    <source>
        <dbReference type="EMBL" id="TVY84206.1"/>
    </source>
</evidence>